<dbReference type="AlphaFoldDB" id="A0A645GZN7"/>
<dbReference type="PANTHER" id="PTHR42763:SF2">
    <property type="entry name" value="ADP-GLUCOSE PHOSPHORYLASE"/>
    <property type="match status" value="1"/>
</dbReference>
<accession>A0A645GZN7</accession>
<dbReference type="InterPro" id="IPR036265">
    <property type="entry name" value="HIT-like_sf"/>
</dbReference>
<evidence type="ECO:0000313" key="1">
    <source>
        <dbReference type="EMBL" id="MPN32208.1"/>
    </source>
</evidence>
<comment type="caution">
    <text evidence="1">The sequence shown here is derived from an EMBL/GenBank/DDBJ whole genome shotgun (WGS) entry which is preliminary data.</text>
</comment>
<reference evidence="1" key="1">
    <citation type="submission" date="2019-08" db="EMBL/GenBank/DDBJ databases">
        <authorList>
            <person name="Kucharzyk K."/>
            <person name="Murdoch R.W."/>
            <person name="Higgins S."/>
            <person name="Loffler F."/>
        </authorList>
    </citation>
    <scope>NUCLEOTIDE SEQUENCE</scope>
</reference>
<proteinExistence type="predicted"/>
<evidence type="ECO:0008006" key="2">
    <source>
        <dbReference type="Google" id="ProtNLM"/>
    </source>
</evidence>
<gene>
    <name evidence="1" type="ORF">SDC9_179684</name>
</gene>
<dbReference type="InterPro" id="IPR053177">
    <property type="entry name" value="ADP-glucose_phosphorylase"/>
</dbReference>
<dbReference type="SUPFAM" id="SSF54197">
    <property type="entry name" value="HIT-like"/>
    <property type="match status" value="1"/>
</dbReference>
<dbReference type="EMBL" id="VSSQ01084084">
    <property type="protein sequence ID" value="MPN32208.1"/>
    <property type="molecule type" value="Genomic_DNA"/>
</dbReference>
<dbReference type="Gene3D" id="3.30.428.10">
    <property type="entry name" value="HIT-like"/>
    <property type="match status" value="1"/>
</dbReference>
<organism evidence="1">
    <name type="scientific">bioreactor metagenome</name>
    <dbReference type="NCBI Taxonomy" id="1076179"/>
    <lineage>
        <taxon>unclassified sequences</taxon>
        <taxon>metagenomes</taxon>
        <taxon>ecological metagenomes</taxon>
    </lineage>
</organism>
<sequence length="50" mass="5647">MIDGEVGGDFHWHVEILPRIGGFAGFEYATGSYINSILPEQAAEYYRKKI</sequence>
<dbReference type="PANTHER" id="PTHR42763">
    <property type="entry name" value="ADP-GLUCOSE PHOSPHORYLASE"/>
    <property type="match status" value="1"/>
</dbReference>
<protein>
    <recommendedName>
        <fullName evidence="2">Galactose-1-phosphate uridylyltransferase</fullName>
    </recommendedName>
</protein>
<name>A0A645GZN7_9ZZZZ</name>